<dbReference type="Proteomes" id="UP001500621">
    <property type="component" value="Unassembled WGS sequence"/>
</dbReference>
<proteinExistence type="predicted"/>
<comment type="subcellular location">
    <subcellularLocation>
        <location evidence="1">Cell membrane</location>
        <topology evidence="1">Multi-pass membrane protein</topology>
    </subcellularLocation>
</comment>
<dbReference type="InterPro" id="IPR022791">
    <property type="entry name" value="L-PG_synthase/AglD"/>
</dbReference>
<keyword evidence="8" id="KW-1185">Reference proteome</keyword>
<feature type="transmembrane region" description="Helical" evidence="6">
    <location>
        <begin position="38"/>
        <end position="64"/>
    </location>
</feature>
<accession>A0ABP8WV10</accession>
<evidence type="ECO:0000256" key="4">
    <source>
        <dbReference type="ARBA" id="ARBA00022989"/>
    </source>
</evidence>
<name>A0ABP8WV10_9ACTN</name>
<comment type="caution">
    <text evidence="7">The sequence shown here is derived from an EMBL/GenBank/DDBJ whole genome shotgun (WGS) entry which is preliminary data.</text>
</comment>
<evidence type="ECO:0000313" key="8">
    <source>
        <dbReference type="Proteomes" id="UP001500621"/>
    </source>
</evidence>
<evidence type="ECO:0000256" key="5">
    <source>
        <dbReference type="ARBA" id="ARBA00023136"/>
    </source>
</evidence>
<reference evidence="8" key="1">
    <citation type="journal article" date="2019" name="Int. J. Syst. Evol. Microbiol.">
        <title>The Global Catalogue of Microorganisms (GCM) 10K type strain sequencing project: providing services to taxonomists for standard genome sequencing and annotation.</title>
        <authorList>
            <consortium name="The Broad Institute Genomics Platform"/>
            <consortium name="The Broad Institute Genome Sequencing Center for Infectious Disease"/>
            <person name="Wu L."/>
            <person name="Ma J."/>
        </authorList>
    </citation>
    <scope>NUCLEOTIDE SEQUENCE [LARGE SCALE GENOMIC DNA]</scope>
    <source>
        <strain evidence="8">JCM 18127</strain>
    </source>
</reference>
<keyword evidence="3 6" id="KW-0812">Transmembrane</keyword>
<feature type="transmembrane region" description="Helical" evidence="6">
    <location>
        <begin position="183"/>
        <end position="205"/>
    </location>
</feature>
<feature type="transmembrane region" description="Helical" evidence="6">
    <location>
        <begin position="212"/>
        <end position="237"/>
    </location>
</feature>
<dbReference type="EMBL" id="BAABIM010000004">
    <property type="protein sequence ID" value="GAA4694630.1"/>
    <property type="molecule type" value="Genomic_DNA"/>
</dbReference>
<organism evidence="7 8">
    <name type="scientific">Nocardioides nanhaiensis</name>
    <dbReference type="NCBI Taxonomy" id="1476871"/>
    <lineage>
        <taxon>Bacteria</taxon>
        <taxon>Bacillati</taxon>
        <taxon>Actinomycetota</taxon>
        <taxon>Actinomycetes</taxon>
        <taxon>Propionibacteriales</taxon>
        <taxon>Nocardioidaceae</taxon>
        <taxon>Nocardioides</taxon>
    </lineage>
</organism>
<keyword evidence="5 6" id="KW-0472">Membrane</keyword>
<evidence type="ECO:0000256" key="1">
    <source>
        <dbReference type="ARBA" id="ARBA00004651"/>
    </source>
</evidence>
<evidence type="ECO:0000256" key="6">
    <source>
        <dbReference type="SAM" id="Phobius"/>
    </source>
</evidence>
<evidence type="ECO:0000313" key="7">
    <source>
        <dbReference type="EMBL" id="GAA4694630.1"/>
    </source>
</evidence>
<evidence type="ECO:0000256" key="2">
    <source>
        <dbReference type="ARBA" id="ARBA00022475"/>
    </source>
</evidence>
<gene>
    <name evidence="7" type="ORF">GCM10023226_36100</name>
</gene>
<feature type="transmembrane region" description="Helical" evidence="6">
    <location>
        <begin position="115"/>
        <end position="138"/>
    </location>
</feature>
<feature type="transmembrane region" description="Helical" evidence="6">
    <location>
        <begin position="145"/>
        <end position="163"/>
    </location>
</feature>
<protein>
    <submittedName>
        <fullName evidence="7">Lysylphosphatidylglycerol synthase transmembrane domain-containing protein</fullName>
    </submittedName>
</protein>
<dbReference type="Pfam" id="PF03706">
    <property type="entry name" value="LPG_synthase_TM"/>
    <property type="match status" value="1"/>
</dbReference>
<keyword evidence="4 6" id="KW-1133">Transmembrane helix</keyword>
<evidence type="ECO:0000256" key="3">
    <source>
        <dbReference type="ARBA" id="ARBA00022692"/>
    </source>
</evidence>
<sequence>MRVARWAFLALVVAFAWWGLWGREDELLEALRSISPWRVLAALALVLVGIAATGSAWLALLGAFGRRLPGTAGRAVFFLGQLGKYIPGGVWSMGAHAELARAHDVPVRTTVSTSLVFLGVNLATGGLVASVCALLGATTVDVPRWVLWSVLVGALVALTPPVVNRGGSLLAGADGLRVTVGVLARIAAVQTLTWSCYAAALTVLAPSPDWQLLGLAAGAFTASYAIGVLVVVAPAGLGARDVTLVALLAPVLGLPTATAVALVTRVLHTVGDLLLALAAWSVARRRRVGTDGQSALEYHMSSRA</sequence>
<keyword evidence="2" id="KW-1003">Cell membrane</keyword>